<proteinExistence type="predicted"/>
<evidence type="ECO:0000256" key="1">
    <source>
        <dbReference type="ARBA" id="ARBA00001964"/>
    </source>
</evidence>
<evidence type="ECO:0000259" key="5">
    <source>
        <dbReference type="Pfam" id="PF00676"/>
    </source>
</evidence>
<dbReference type="InterPro" id="IPR001017">
    <property type="entry name" value="DH_E1"/>
</dbReference>
<dbReference type="InterPro" id="IPR050642">
    <property type="entry name" value="PDH_E1_Alpha_Subunit"/>
</dbReference>
<protein>
    <recommendedName>
        <fullName evidence="5">Dehydrogenase E1 component domain-containing protein</fullName>
    </recommendedName>
</protein>
<evidence type="ECO:0000256" key="3">
    <source>
        <dbReference type="ARBA" id="ARBA00023002"/>
    </source>
</evidence>
<dbReference type="InterPro" id="IPR029061">
    <property type="entry name" value="THDP-binding"/>
</dbReference>
<dbReference type="GO" id="GO:0004739">
    <property type="term" value="F:pyruvate dehydrogenase (acetyl-transferring) activity"/>
    <property type="evidence" value="ECO:0007669"/>
    <property type="project" value="TreeGrafter"/>
</dbReference>
<evidence type="ECO:0000256" key="4">
    <source>
        <dbReference type="ARBA" id="ARBA00023052"/>
    </source>
</evidence>
<dbReference type="PANTHER" id="PTHR11516">
    <property type="entry name" value="PYRUVATE DEHYDROGENASE E1 COMPONENT, ALPHA SUBUNIT BACTERIAL AND ORGANELLAR"/>
    <property type="match status" value="1"/>
</dbReference>
<name>A0A448WWS5_9PLAT</name>
<dbReference type="Pfam" id="PF00676">
    <property type="entry name" value="E1_dh"/>
    <property type="match status" value="1"/>
</dbReference>
<dbReference type="Proteomes" id="UP000784294">
    <property type="component" value="Unassembled WGS sequence"/>
</dbReference>
<dbReference type="Gene3D" id="3.40.50.970">
    <property type="match status" value="1"/>
</dbReference>
<keyword evidence="4" id="KW-0786">Thiamine pyrophosphate</keyword>
<evidence type="ECO:0000313" key="6">
    <source>
        <dbReference type="EMBL" id="VEL22078.1"/>
    </source>
</evidence>
<comment type="cofactor">
    <cofactor evidence="1">
        <name>thiamine diphosphate</name>
        <dbReference type="ChEBI" id="CHEBI:58937"/>
    </cofactor>
</comment>
<dbReference type="AlphaFoldDB" id="A0A448WWS5"/>
<sequence>MIPIVFHRPMSTVESANIPTVEYKLYRLDQSPNSQAKCLREHALNYFKNLYTIRRMETTAGNMYKEKIVRGFCHLYTGQEAIAVGIEAAISKEDSIITSYRCHAFCYTRGNSVHSILAELAGKSTGATQGKGGSMHIYGNNFYGGNGIVGAQIPLGTGIAFANKFLGKPNVCLALYGDGAANQGQIFEAFNLSKIHNLPIIFICENNHYGMGTAAHRSSANTAYYTRGDSVPGIWVSLIISLN</sequence>
<dbReference type="PANTHER" id="PTHR11516:SF60">
    <property type="entry name" value="PYRUVATE DEHYDROGENASE E1 COMPONENT SUBUNIT ALPHA"/>
    <property type="match status" value="1"/>
</dbReference>
<keyword evidence="3" id="KW-0560">Oxidoreductase</keyword>
<dbReference type="EMBL" id="CAAALY010054592">
    <property type="protein sequence ID" value="VEL22078.1"/>
    <property type="molecule type" value="Genomic_DNA"/>
</dbReference>
<organism evidence="6 7">
    <name type="scientific">Protopolystoma xenopodis</name>
    <dbReference type="NCBI Taxonomy" id="117903"/>
    <lineage>
        <taxon>Eukaryota</taxon>
        <taxon>Metazoa</taxon>
        <taxon>Spiralia</taxon>
        <taxon>Lophotrochozoa</taxon>
        <taxon>Platyhelminthes</taxon>
        <taxon>Monogenea</taxon>
        <taxon>Polyopisthocotylea</taxon>
        <taxon>Polystomatidea</taxon>
        <taxon>Polystomatidae</taxon>
        <taxon>Protopolystoma</taxon>
    </lineage>
</organism>
<dbReference type="SUPFAM" id="SSF52518">
    <property type="entry name" value="Thiamin diphosphate-binding fold (THDP-binding)"/>
    <property type="match status" value="1"/>
</dbReference>
<keyword evidence="7" id="KW-1185">Reference proteome</keyword>
<feature type="domain" description="Dehydrogenase E1 component" evidence="5">
    <location>
        <begin position="50"/>
        <end position="236"/>
    </location>
</feature>
<evidence type="ECO:0000313" key="7">
    <source>
        <dbReference type="Proteomes" id="UP000784294"/>
    </source>
</evidence>
<dbReference type="GO" id="GO:0006086">
    <property type="term" value="P:pyruvate decarboxylation to acetyl-CoA"/>
    <property type="evidence" value="ECO:0007669"/>
    <property type="project" value="TreeGrafter"/>
</dbReference>
<keyword evidence="2" id="KW-0809">Transit peptide</keyword>
<comment type="caution">
    <text evidence="6">The sequence shown here is derived from an EMBL/GenBank/DDBJ whole genome shotgun (WGS) entry which is preliminary data.</text>
</comment>
<accession>A0A448WWS5</accession>
<dbReference type="CDD" id="cd02000">
    <property type="entry name" value="TPP_E1_PDC_ADC_BCADC"/>
    <property type="match status" value="1"/>
</dbReference>
<evidence type="ECO:0000256" key="2">
    <source>
        <dbReference type="ARBA" id="ARBA00022946"/>
    </source>
</evidence>
<gene>
    <name evidence="6" type="ORF">PXEA_LOCUS15518</name>
</gene>
<reference evidence="6" key="1">
    <citation type="submission" date="2018-11" db="EMBL/GenBank/DDBJ databases">
        <authorList>
            <consortium name="Pathogen Informatics"/>
        </authorList>
    </citation>
    <scope>NUCLEOTIDE SEQUENCE</scope>
</reference>
<dbReference type="OrthoDB" id="10256198at2759"/>